<evidence type="ECO:0000313" key="2">
    <source>
        <dbReference type="Proteomes" id="UP001597383"/>
    </source>
</evidence>
<sequence>MFEWLTEIKKPQLPFHIDNGKLKIEKVESEISLSNMSEVCQFFASVDVIIGSDGLTILPTPTEYSFHTIMNEIVPHYLDVKKIFMNGKLKEINVSCLKEESKKIVEDLFPNNVYPVIPDLYRSNNLNIATKPRALKNYLVNQELIKPLHLKETENIREFFMSSFFAENGSIMLQPTGWKLDDDLKESITIRTFSTFAKRIVLLVDETDQSVVSLEIYG</sequence>
<reference evidence="2" key="1">
    <citation type="journal article" date="2019" name="Int. J. Syst. Evol. Microbiol.">
        <title>The Global Catalogue of Microorganisms (GCM) 10K type strain sequencing project: providing services to taxonomists for standard genome sequencing and annotation.</title>
        <authorList>
            <consortium name="The Broad Institute Genomics Platform"/>
            <consortium name="The Broad Institute Genome Sequencing Center for Infectious Disease"/>
            <person name="Wu L."/>
            <person name="Ma J."/>
        </authorList>
    </citation>
    <scope>NUCLEOTIDE SEQUENCE [LARGE SCALE GENOMIC DNA]</scope>
    <source>
        <strain evidence="2">R28</strain>
    </source>
</reference>
<dbReference type="EMBL" id="JBHUHQ010000002">
    <property type="protein sequence ID" value="MFD2043013.1"/>
    <property type="molecule type" value="Genomic_DNA"/>
</dbReference>
<dbReference type="RefSeq" id="WP_377554796.1">
    <property type="nucleotide sequence ID" value="NZ_JBHUHQ010000002.1"/>
</dbReference>
<dbReference type="Proteomes" id="UP001597383">
    <property type="component" value="Unassembled WGS sequence"/>
</dbReference>
<gene>
    <name evidence="1" type="ORF">ACFSJF_01650</name>
</gene>
<organism evidence="1 2">
    <name type="scientific">Ornithinibacillus salinisoli</name>
    <dbReference type="NCBI Taxonomy" id="1848459"/>
    <lineage>
        <taxon>Bacteria</taxon>
        <taxon>Bacillati</taxon>
        <taxon>Bacillota</taxon>
        <taxon>Bacilli</taxon>
        <taxon>Bacillales</taxon>
        <taxon>Bacillaceae</taxon>
        <taxon>Ornithinibacillus</taxon>
    </lineage>
</organism>
<protein>
    <submittedName>
        <fullName evidence="1">Uncharacterized protein</fullName>
    </submittedName>
</protein>
<proteinExistence type="predicted"/>
<keyword evidence="2" id="KW-1185">Reference proteome</keyword>
<comment type="caution">
    <text evidence="1">The sequence shown here is derived from an EMBL/GenBank/DDBJ whole genome shotgun (WGS) entry which is preliminary data.</text>
</comment>
<name>A0ABW4VV36_9BACI</name>
<accession>A0ABW4VV36</accession>
<evidence type="ECO:0000313" key="1">
    <source>
        <dbReference type="EMBL" id="MFD2043013.1"/>
    </source>
</evidence>